<feature type="domain" description="BZIP" evidence="2">
    <location>
        <begin position="91"/>
        <end position="105"/>
    </location>
</feature>
<dbReference type="PROSITE" id="PS00036">
    <property type="entry name" value="BZIP_BASIC"/>
    <property type="match status" value="1"/>
</dbReference>
<evidence type="ECO:0000259" key="2">
    <source>
        <dbReference type="PROSITE" id="PS00036"/>
    </source>
</evidence>
<comment type="caution">
    <text evidence="3">The sequence shown here is derived from an EMBL/GenBank/DDBJ whole genome shotgun (WGS) entry which is preliminary data.</text>
</comment>
<dbReference type="InterPro" id="IPR004827">
    <property type="entry name" value="bZIP"/>
</dbReference>
<protein>
    <recommendedName>
        <fullName evidence="2">BZIP domain-containing protein</fullName>
    </recommendedName>
</protein>
<feature type="region of interest" description="Disordered" evidence="1">
    <location>
        <begin position="36"/>
        <end position="58"/>
    </location>
</feature>
<accession>A0ABV0NFP7</accession>
<dbReference type="InterPro" id="IPR039165">
    <property type="entry name" value="CREBRF"/>
</dbReference>
<sequence length="151" mass="17123">MSDKKNNFSGHRTWTETYYWYFKKIGWNAHYSVPCSGKKGRRKARKTDASDLTPNPQKLHNIGEQLQKLNAAIKGMGPVNDLPAVARARSRKEKNKLASRACRLKKKAQHEANKIKLCGLNQEYGQYCTHRDYFNVDGFCSAAAAGPKEAF</sequence>
<dbReference type="Proteomes" id="UP001476798">
    <property type="component" value="Unassembled WGS sequence"/>
</dbReference>
<evidence type="ECO:0000313" key="4">
    <source>
        <dbReference type="Proteomes" id="UP001476798"/>
    </source>
</evidence>
<name>A0ABV0NFP7_9TELE</name>
<dbReference type="PANTHER" id="PTHR21552:SF2">
    <property type="entry name" value="CREB3 REGULATORY FACTOR"/>
    <property type="match status" value="1"/>
</dbReference>
<evidence type="ECO:0000313" key="3">
    <source>
        <dbReference type="EMBL" id="MEQ2169694.1"/>
    </source>
</evidence>
<organism evidence="3 4">
    <name type="scientific">Goodea atripinnis</name>
    <dbReference type="NCBI Taxonomy" id="208336"/>
    <lineage>
        <taxon>Eukaryota</taxon>
        <taxon>Metazoa</taxon>
        <taxon>Chordata</taxon>
        <taxon>Craniata</taxon>
        <taxon>Vertebrata</taxon>
        <taxon>Euteleostomi</taxon>
        <taxon>Actinopterygii</taxon>
        <taxon>Neopterygii</taxon>
        <taxon>Teleostei</taxon>
        <taxon>Neoteleostei</taxon>
        <taxon>Acanthomorphata</taxon>
        <taxon>Ovalentaria</taxon>
        <taxon>Atherinomorphae</taxon>
        <taxon>Cyprinodontiformes</taxon>
        <taxon>Goodeidae</taxon>
        <taxon>Goodea</taxon>
    </lineage>
</organism>
<evidence type="ECO:0000256" key="1">
    <source>
        <dbReference type="SAM" id="MobiDB-lite"/>
    </source>
</evidence>
<keyword evidence="4" id="KW-1185">Reference proteome</keyword>
<dbReference type="PANTHER" id="PTHR21552">
    <property type="entry name" value="ADULT RETINA PROTEIN"/>
    <property type="match status" value="1"/>
</dbReference>
<gene>
    <name evidence="3" type="ORF">GOODEAATRI_027891</name>
</gene>
<proteinExistence type="predicted"/>
<reference evidence="3 4" key="1">
    <citation type="submission" date="2021-06" db="EMBL/GenBank/DDBJ databases">
        <authorList>
            <person name="Palmer J.M."/>
        </authorList>
    </citation>
    <scope>NUCLEOTIDE SEQUENCE [LARGE SCALE GENOMIC DNA]</scope>
    <source>
        <strain evidence="3 4">GA_2019</strain>
        <tissue evidence="3">Muscle</tissue>
    </source>
</reference>
<dbReference type="EMBL" id="JAHRIO010033722">
    <property type="protein sequence ID" value="MEQ2169694.1"/>
    <property type="molecule type" value="Genomic_DNA"/>
</dbReference>